<evidence type="ECO:0000256" key="8">
    <source>
        <dbReference type="ARBA" id="ARBA00023136"/>
    </source>
</evidence>
<evidence type="ECO:0000256" key="4">
    <source>
        <dbReference type="ARBA" id="ARBA00015033"/>
    </source>
</evidence>
<reference evidence="10" key="1">
    <citation type="submission" date="2025-08" db="UniProtKB">
        <authorList>
            <consortium name="Ensembl"/>
        </authorList>
    </citation>
    <scope>IDENTIFICATION</scope>
</reference>
<dbReference type="GO" id="GO:0005789">
    <property type="term" value="C:endoplasmic reticulum membrane"/>
    <property type="evidence" value="ECO:0007669"/>
    <property type="project" value="UniProtKB-SubCell"/>
</dbReference>
<reference evidence="10" key="2">
    <citation type="submission" date="2025-09" db="UniProtKB">
        <authorList>
            <consortium name="Ensembl"/>
        </authorList>
    </citation>
    <scope>IDENTIFICATION</scope>
</reference>
<keyword evidence="5 9" id="KW-0812">Transmembrane</keyword>
<evidence type="ECO:0000256" key="9">
    <source>
        <dbReference type="SAM" id="Phobius"/>
    </source>
</evidence>
<protein>
    <recommendedName>
        <fullName evidence="4">Transmembrane protein 208</fullName>
    </recommendedName>
</protein>
<comment type="function">
    <text evidence="1">May function as a negative regulator of endoplasmic reticulum-stress induced autophagy.</text>
</comment>
<dbReference type="Proteomes" id="UP000694540">
    <property type="component" value="Unplaced"/>
</dbReference>
<keyword evidence="8 9" id="KW-0472">Membrane</keyword>
<dbReference type="Pfam" id="PF05620">
    <property type="entry name" value="TMEM208_SND2"/>
    <property type="match status" value="1"/>
</dbReference>
<sequence>MRGKQIFKGNKETLKFSLQSTLGARAKYSLVTPAVFYSPVLSGAWTALGFSLALFGASHHSMSLMARAAFSEDGALRGGGMDRSAEQGMAEHLEDMSLLTASVQRLGCFSLDIWPFWLRVPG</sequence>
<comment type="subcellular location">
    <subcellularLocation>
        <location evidence="2">Endoplasmic reticulum membrane</location>
        <topology evidence="2">Multi-pass membrane protein</topology>
    </subcellularLocation>
</comment>
<accession>A0A8C3W128</accession>
<evidence type="ECO:0000256" key="6">
    <source>
        <dbReference type="ARBA" id="ARBA00022824"/>
    </source>
</evidence>
<evidence type="ECO:0000256" key="2">
    <source>
        <dbReference type="ARBA" id="ARBA00004477"/>
    </source>
</evidence>
<feature type="transmembrane region" description="Helical" evidence="9">
    <location>
        <begin position="36"/>
        <end position="57"/>
    </location>
</feature>
<name>A0A8C3W128_9CETA</name>
<organism evidence="10 11">
    <name type="scientific">Catagonus wagneri</name>
    <name type="common">Chacoan peccary</name>
    <dbReference type="NCBI Taxonomy" id="51154"/>
    <lineage>
        <taxon>Eukaryota</taxon>
        <taxon>Metazoa</taxon>
        <taxon>Chordata</taxon>
        <taxon>Craniata</taxon>
        <taxon>Vertebrata</taxon>
        <taxon>Euteleostomi</taxon>
        <taxon>Mammalia</taxon>
        <taxon>Eutheria</taxon>
        <taxon>Laurasiatheria</taxon>
        <taxon>Artiodactyla</taxon>
        <taxon>Suina</taxon>
        <taxon>Tayassuidae</taxon>
        <taxon>Catagonus</taxon>
    </lineage>
</organism>
<dbReference type="GO" id="GO:0005773">
    <property type="term" value="C:vacuole"/>
    <property type="evidence" value="ECO:0007669"/>
    <property type="project" value="GOC"/>
</dbReference>
<evidence type="ECO:0000256" key="7">
    <source>
        <dbReference type="ARBA" id="ARBA00022989"/>
    </source>
</evidence>
<dbReference type="InterPro" id="IPR008506">
    <property type="entry name" value="SND2/TMEM208"/>
</dbReference>
<evidence type="ECO:0000313" key="10">
    <source>
        <dbReference type="Ensembl" id="ENSCWAP00000007498.1"/>
    </source>
</evidence>
<dbReference type="GO" id="GO:0006624">
    <property type="term" value="P:vacuolar protein processing"/>
    <property type="evidence" value="ECO:0007669"/>
    <property type="project" value="TreeGrafter"/>
</dbReference>
<evidence type="ECO:0000313" key="11">
    <source>
        <dbReference type="Proteomes" id="UP000694540"/>
    </source>
</evidence>
<dbReference type="AlphaFoldDB" id="A0A8C3W128"/>
<evidence type="ECO:0000256" key="1">
    <source>
        <dbReference type="ARBA" id="ARBA00003220"/>
    </source>
</evidence>
<keyword evidence="7 9" id="KW-1133">Transmembrane helix</keyword>
<keyword evidence="11" id="KW-1185">Reference proteome</keyword>
<keyword evidence="6" id="KW-0256">Endoplasmic reticulum</keyword>
<dbReference type="PANTHER" id="PTHR13505">
    <property type="entry name" value="TRANSMEMBRANE PROTEIN 208"/>
    <property type="match status" value="1"/>
</dbReference>
<proteinExistence type="inferred from homology"/>
<dbReference type="PANTHER" id="PTHR13505:SF7">
    <property type="entry name" value="TRANSMEMBRANE PROTEIN 208"/>
    <property type="match status" value="1"/>
</dbReference>
<comment type="similarity">
    <text evidence="3">Belongs to the TMEM208 family.</text>
</comment>
<evidence type="ECO:0000256" key="5">
    <source>
        <dbReference type="ARBA" id="ARBA00022692"/>
    </source>
</evidence>
<evidence type="ECO:0000256" key="3">
    <source>
        <dbReference type="ARBA" id="ARBA00009950"/>
    </source>
</evidence>
<dbReference type="Ensembl" id="ENSCWAT00000008177.1">
    <property type="protein sequence ID" value="ENSCWAP00000007498.1"/>
    <property type="gene ID" value="ENSCWAG00000005855.1"/>
</dbReference>
<dbReference type="GeneTree" id="ENSGT00390000008139"/>